<dbReference type="PANTHER" id="PTHR30483">
    <property type="entry name" value="LEUCINE-SPECIFIC-BINDING PROTEIN"/>
    <property type="match status" value="1"/>
</dbReference>
<evidence type="ECO:0000259" key="6">
    <source>
        <dbReference type="Pfam" id="PF13458"/>
    </source>
</evidence>
<dbReference type="PRINTS" id="PR00337">
    <property type="entry name" value="LEUILEVALBP"/>
</dbReference>
<keyword evidence="3 5" id="KW-0732">Signal</keyword>
<reference evidence="7" key="1">
    <citation type="submission" date="2022-04" db="EMBL/GenBank/DDBJ databases">
        <title>Whole genome sequence of Sphaerotilus sp. FB-5.</title>
        <authorList>
            <person name="Takeda M."/>
            <person name="Narihara S."/>
            <person name="Akimoto M."/>
            <person name="Akimoto R."/>
            <person name="Nishiyashiki S."/>
            <person name="Murakami T."/>
        </authorList>
    </citation>
    <scope>NUCLEOTIDE SEQUENCE</scope>
    <source>
        <strain evidence="7">FB-5</strain>
    </source>
</reference>
<keyword evidence="8" id="KW-1185">Reference proteome</keyword>
<gene>
    <name evidence="7" type="ORF">CATMQ487_33590</name>
</gene>
<dbReference type="Gene3D" id="3.40.50.2300">
    <property type="match status" value="2"/>
</dbReference>
<keyword evidence="2" id="KW-0813">Transport</keyword>
<dbReference type="SUPFAM" id="SSF53822">
    <property type="entry name" value="Periplasmic binding protein-like I"/>
    <property type="match status" value="1"/>
</dbReference>
<keyword evidence="4" id="KW-0029">Amino-acid transport</keyword>
<feature type="chain" id="PRO_5045311520" evidence="5">
    <location>
        <begin position="36"/>
        <end position="408"/>
    </location>
</feature>
<dbReference type="InterPro" id="IPR051010">
    <property type="entry name" value="BCAA_transport"/>
</dbReference>
<dbReference type="InterPro" id="IPR000709">
    <property type="entry name" value="Leu_Ile_Val-bd"/>
</dbReference>
<evidence type="ECO:0000256" key="3">
    <source>
        <dbReference type="ARBA" id="ARBA00022729"/>
    </source>
</evidence>
<evidence type="ECO:0000313" key="7">
    <source>
        <dbReference type="EMBL" id="BDI06389.1"/>
    </source>
</evidence>
<dbReference type="InterPro" id="IPR028082">
    <property type="entry name" value="Peripla_BP_I"/>
</dbReference>
<feature type="domain" description="Leucine-binding protein" evidence="6">
    <location>
        <begin position="37"/>
        <end position="345"/>
    </location>
</feature>
<sequence>MKLHNLLHEPALRRPAGVARALAFALAMACNGAVADITVGAPFALSGPVGEQAQAMRQGAELAVQQVNQQGGLLGDAYRLNFADTGCDPDKGVEVVRQLIQAGAVALVGPVCSGVTLRVARSVTIPAGVALLSVASASSLITGLNDQDLVFRTAPSDALKGSALARVAFDMGMRSLAISHASDAYNTGVAQVFADAFKALGGRVTVNQKHEPKQADYQREARAAAAGAGDVALFAYSGSGGVQYLKDLLAQPGVRRVVGTDGLMSKDLATAFAADQLARLTFVLAAADTEREGYKRWLAMATAARLKADGPYVAHAYDAAFMMALAIEAAGSADRSRIPAALRSIAGPKGTLIYPGEFAKARALIKQGARINYEGASGPLDFDAAGDITGRASVNRYRNGAWQATFVK</sequence>
<accession>A0ABM7YPE3</accession>
<evidence type="ECO:0000313" key="8">
    <source>
        <dbReference type="Proteomes" id="UP001057498"/>
    </source>
</evidence>
<dbReference type="EMBL" id="AP025730">
    <property type="protein sequence ID" value="BDI06389.1"/>
    <property type="molecule type" value="Genomic_DNA"/>
</dbReference>
<dbReference type="InterPro" id="IPR028081">
    <property type="entry name" value="Leu-bd"/>
</dbReference>
<dbReference type="PANTHER" id="PTHR30483:SF6">
    <property type="entry name" value="PERIPLASMIC BINDING PROTEIN OF ABC TRANSPORTER FOR NATURAL AMINO ACIDS"/>
    <property type="match status" value="1"/>
</dbReference>
<feature type="signal peptide" evidence="5">
    <location>
        <begin position="1"/>
        <end position="35"/>
    </location>
</feature>
<evidence type="ECO:0000256" key="4">
    <source>
        <dbReference type="ARBA" id="ARBA00022970"/>
    </source>
</evidence>
<protein>
    <submittedName>
        <fullName evidence="7">Amino acid ABC transporter substrate-binding protein</fullName>
    </submittedName>
</protein>
<dbReference type="RefSeq" id="WP_251969668.1">
    <property type="nucleotide sequence ID" value="NZ_AP025730.1"/>
</dbReference>
<evidence type="ECO:0000256" key="5">
    <source>
        <dbReference type="SAM" id="SignalP"/>
    </source>
</evidence>
<comment type="similarity">
    <text evidence="1">Belongs to the leucine-binding protein family.</text>
</comment>
<evidence type="ECO:0000256" key="1">
    <source>
        <dbReference type="ARBA" id="ARBA00010062"/>
    </source>
</evidence>
<proteinExistence type="inferred from homology"/>
<dbReference type="Proteomes" id="UP001057498">
    <property type="component" value="Chromosome"/>
</dbReference>
<name>A0ABM7YPE3_9BURK</name>
<dbReference type="CDD" id="cd06346">
    <property type="entry name" value="PBP1_ABC_ligand_binding-like"/>
    <property type="match status" value="1"/>
</dbReference>
<dbReference type="Pfam" id="PF13458">
    <property type="entry name" value="Peripla_BP_6"/>
    <property type="match status" value="1"/>
</dbReference>
<evidence type="ECO:0000256" key="2">
    <source>
        <dbReference type="ARBA" id="ARBA00022448"/>
    </source>
</evidence>
<organism evidence="7 8">
    <name type="scientific">Sphaerotilus microaerophilus</name>
    <dbReference type="NCBI Taxonomy" id="2914710"/>
    <lineage>
        <taxon>Bacteria</taxon>
        <taxon>Pseudomonadati</taxon>
        <taxon>Pseudomonadota</taxon>
        <taxon>Betaproteobacteria</taxon>
        <taxon>Burkholderiales</taxon>
        <taxon>Sphaerotilaceae</taxon>
        <taxon>Sphaerotilus</taxon>
    </lineage>
</organism>